<evidence type="ECO:0000313" key="1">
    <source>
        <dbReference type="EMBL" id="AXV06016.1"/>
    </source>
</evidence>
<keyword evidence="2" id="KW-1185">Reference proteome</keyword>
<dbReference type="Gene3D" id="3.30.530.20">
    <property type="match status" value="1"/>
</dbReference>
<dbReference type="InterPro" id="IPR023393">
    <property type="entry name" value="START-like_dom_sf"/>
</dbReference>
<dbReference type="SUPFAM" id="SSF55961">
    <property type="entry name" value="Bet v1-like"/>
    <property type="match status" value="1"/>
</dbReference>
<dbReference type="InterPro" id="IPR019587">
    <property type="entry name" value="Polyketide_cyclase/dehydratase"/>
</dbReference>
<dbReference type="KEGG" id="euz:DVS28_a1317"/>
<dbReference type="RefSeq" id="WP_114590730.1">
    <property type="nucleotide sequence ID" value="NZ_CAXIBR010000089.1"/>
</dbReference>
<dbReference type="EMBL" id="CP031165">
    <property type="protein sequence ID" value="AXV06016.1"/>
    <property type="molecule type" value="Genomic_DNA"/>
</dbReference>
<reference evidence="1 2" key="1">
    <citation type="submission" date="2018-09" db="EMBL/GenBank/DDBJ databases">
        <title>Complete genome sequence of Euzebya sp. DY32-46 isolated from seawater of Pacific Ocean.</title>
        <authorList>
            <person name="Xu L."/>
            <person name="Wu Y.-H."/>
            <person name="Xu X.-W."/>
        </authorList>
    </citation>
    <scope>NUCLEOTIDE SEQUENCE [LARGE SCALE GENOMIC DNA]</scope>
    <source>
        <strain evidence="1 2">DY32-46</strain>
    </source>
</reference>
<dbReference type="Proteomes" id="UP000264006">
    <property type="component" value="Chromosome"/>
</dbReference>
<name>A0A346XUW9_9ACTN</name>
<dbReference type="Pfam" id="PF10604">
    <property type="entry name" value="Polyketide_cyc2"/>
    <property type="match status" value="1"/>
</dbReference>
<protein>
    <recommendedName>
        <fullName evidence="3">Polyketide cyclase / dehydrase and lipid transport</fullName>
    </recommendedName>
</protein>
<dbReference type="OrthoDB" id="5243226at2"/>
<dbReference type="AlphaFoldDB" id="A0A346XUW9"/>
<proteinExistence type="predicted"/>
<accession>A0A346XUW9</accession>
<evidence type="ECO:0000313" key="2">
    <source>
        <dbReference type="Proteomes" id="UP000264006"/>
    </source>
</evidence>
<gene>
    <name evidence="1" type="ORF">DVS28_a1317</name>
</gene>
<sequence>MPVMETSAAVEVAVRAPDAFAFVADATNNPRWQKGMVDCTWLADEPPIGVGSRYRQHARFMGRDVRSIFEVTEYVDGQVIAARTLRVDEGGVAGGFPITFRRSVEPVGEGRCRVRTVVTGEPGRFFGLAAGPLAWMVRRSIRADYRRLVGVLES</sequence>
<evidence type="ECO:0008006" key="3">
    <source>
        <dbReference type="Google" id="ProtNLM"/>
    </source>
</evidence>
<organism evidence="1 2">
    <name type="scientific">Euzebya pacifica</name>
    <dbReference type="NCBI Taxonomy" id="1608957"/>
    <lineage>
        <taxon>Bacteria</taxon>
        <taxon>Bacillati</taxon>
        <taxon>Actinomycetota</taxon>
        <taxon>Nitriliruptoria</taxon>
        <taxon>Euzebyales</taxon>
    </lineage>
</organism>